<evidence type="ECO:0000313" key="3">
    <source>
        <dbReference type="Proteomes" id="UP000242699"/>
    </source>
</evidence>
<protein>
    <recommendedName>
        <fullName evidence="4">ABC transporter substrate-binding protein</fullName>
    </recommendedName>
</protein>
<feature type="signal peptide" evidence="1">
    <location>
        <begin position="1"/>
        <end position="21"/>
    </location>
</feature>
<reference evidence="2 3" key="1">
    <citation type="journal article" date="2014" name="BMC Genomics">
        <title>Comparison of environmental and isolate Sulfobacillus genomes reveals diverse carbon, sulfur, nitrogen, and hydrogen metabolisms.</title>
        <authorList>
            <person name="Justice N.B."/>
            <person name="Norman A."/>
            <person name="Brown C.T."/>
            <person name="Singh A."/>
            <person name="Thomas B.C."/>
            <person name="Banfield J.F."/>
        </authorList>
    </citation>
    <scope>NUCLEOTIDE SEQUENCE [LARGE SCALE GENOMIC DNA]</scope>
    <source>
        <strain evidence="2">AMDSBA1</strain>
    </source>
</reference>
<dbReference type="Gene3D" id="3.40.190.10">
    <property type="entry name" value="Periplasmic binding protein-like II"/>
    <property type="match status" value="1"/>
</dbReference>
<dbReference type="Proteomes" id="UP000242699">
    <property type="component" value="Unassembled WGS sequence"/>
</dbReference>
<comment type="caution">
    <text evidence="2">The sequence shown here is derived from an EMBL/GenBank/DDBJ whole genome shotgun (WGS) entry which is preliminary data.</text>
</comment>
<evidence type="ECO:0000313" key="2">
    <source>
        <dbReference type="EMBL" id="PSR27573.1"/>
    </source>
</evidence>
<proteinExistence type="predicted"/>
<name>A0A2T2WZC3_9FIRM</name>
<dbReference type="InterPro" id="IPR006059">
    <property type="entry name" value="SBP"/>
</dbReference>
<gene>
    <name evidence="2" type="ORF">C7B43_11475</name>
</gene>
<evidence type="ECO:0000256" key="1">
    <source>
        <dbReference type="SAM" id="SignalP"/>
    </source>
</evidence>
<feature type="chain" id="PRO_5039003457" description="ABC transporter substrate-binding protein" evidence="1">
    <location>
        <begin position="22"/>
        <end position="444"/>
    </location>
</feature>
<dbReference type="Pfam" id="PF13416">
    <property type="entry name" value="SBP_bac_8"/>
    <property type="match status" value="1"/>
</dbReference>
<dbReference type="PROSITE" id="PS51257">
    <property type="entry name" value="PROKAR_LIPOPROTEIN"/>
    <property type="match status" value="1"/>
</dbReference>
<dbReference type="EMBL" id="PXYT01000025">
    <property type="protein sequence ID" value="PSR27573.1"/>
    <property type="molecule type" value="Genomic_DNA"/>
</dbReference>
<dbReference type="AlphaFoldDB" id="A0A2T2WZC3"/>
<keyword evidence="1" id="KW-0732">Signal</keyword>
<dbReference type="SUPFAM" id="SSF53850">
    <property type="entry name" value="Periplasmic binding protein-like II"/>
    <property type="match status" value="1"/>
</dbReference>
<dbReference type="PANTHER" id="PTHR43649">
    <property type="entry name" value="ARABINOSE-BINDING PROTEIN-RELATED"/>
    <property type="match status" value="1"/>
</dbReference>
<sequence length="444" mass="47777">MKNKNRKSLFALALVSGATLAGCGTTAAAATHNSPAHSNGKTIVTFWESHSAANQQGQALAQVVSKFNQSHPGIKVEVHVTPASAKALAAVQAGDPPIMAMIGHQPQYGYEQANALVNLKPFINGPNGFPSQQLHQIWPAVWQAEFTPSHQQYLFPVDIKVAEFFYNATLWKKAGLSTPPTTWSQLMADAQQIQSKTGAIGLGARLDHNDWLPLFYSNGGHYYKPGHPGQLDLNSPAMAQTIRQVTARDNAPYTKILSYNTSFEDFASGKLGILENTADGYEMVREQVGGKFPVGVFSPPPGSTGHSDYLYQGLSFVIFKHASTAQQQAAWSFIKYFDSPQGQAIWSTVGGEPPMSQADVASVEKMAGSQFSANPGPYAGTAVAIRELESGHVIHKIIGPNQSEIDTVIQNQIQSVVQHKETVSQALSNMQKQATAYLSGAAVQ</sequence>
<evidence type="ECO:0008006" key="4">
    <source>
        <dbReference type="Google" id="ProtNLM"/>
    </source>
</evidence>
<dbReference type="InterPro" id="IPR050490">
    <property type="entry name" value="Bact_solute-bd_prot1"/>
</dbReference>
<organism evidence="2 3">
    <name type="scientific">Sulfobacillus benefaciens</name>
    <dbReference type="NCBI Taxonomy" id="453960"/>
    <lineage>
        <taxon>Bacteria</taxon>
        <taxon>Bacillati</taxon>
        <taxon>Bacillota</taxon>
        <taxon>Clostridia</taxon>
        <taxon>Eubacteriales</taxon>
        <taxon>Clostridiales Family XVII. Incertae Sedis</taxon>
        <taxon>Sulfobacillus</taxon>
    </lineage>
</organism>
<accession>A0A2T2WZC3</accession>